<sequence>MGSGSVVNFDLSSEGPNNYFKSSFARSMAFTNTSQSKSLDYVYLDEGKTISEELTTGDAAPGARPSGEASLGVTSSGEPLDSSTPRKSAPRRSVPALPTFEPGFPREYSASVRLSRSRPNGTTDPIKFWKMKQEAASKQSEPQSFSGEDTLLQEESKDDEILRLRKECQGLMESNRKLQSGATSVDSSLLQSQIDTLQWQLKQAESNRQMYRAVMEQVSKFLERVHKALEGGSPSKYPQRGKSRVPRSRSVHTVVTQSRASSPSPSHTINVHRANSISQMQDSSYSTYSRDCTWRGSRASAEEVAPERLSQDAFRLLRTVQSLLGTREPDLARVADTSQRRDSTSMGSCSSLVQSSCCGAREGEDNKSGGGPSTPQLSVGSTEDESGFSSMSSFHDTNGDTRAPTVNGTANGTSTTNGTANGEGSHHELGLPLVEPHRHRRWSSTPVDTGFRQPLRVLWV</sequence>
<dbReference type="AlphaFoldDB" id="A0A146KX48"/>
<feature type="compositionally biased region" description="Polar residues" evidence="2">
    <location>
        <begin position="112"/>
        <end position="123"/>
    </location>
</feature>
<protein>
    <submittedName>
        <fullName evidence="3">Uncharacterized protein</fullName>
    </submittedName>
</protein>
<feature type="compositionally biased region" description="Basic residues" evidence="2">
    <location>
        <begin position="239"/>
        <end position="250"/>
    </location>
</feature>
<reference evidence="3" key="1">
    <citation type="journal article" date="2016" name="Gigascience">
        <title>De novo construction of an expanded transcriptome assembly for the western tarnished plant bug, Lygus hesperus.</title>
        <authorList>
            <person name="Tassone E.E."/>
            <person name="Geib S.M."/>
            <person name="Hall B."/>
            <person name="Fabrick J.A."/>
            <person name="Brent C.S."/>
            <person name="Hull J.J."/>
        </authorList>
    </citation>
    <scope>NUCLEOTIDE SEQUENCE</scope>
</reference>
<feature type="compositionally biased region" description="Polar residues" evidence="2">
    <location>
        <begin position="72"/>
        <end position="86"/>
    </location>
</feature>
<feature type="coiled-coil region" evidence="1">
    <location>
        <begin position="187"/>
        <end position="214"/>
    </location>
</feature>
<organism evidence="3">
    <name type="scientific">Lygus hesperus</name>
    <name type="common">Western plant bug</name>
    <dbReference type="NCBI Taxonomy" id="30085"/>
    <lineage>
        <taxon>Eukaryota</taxon>
        <taxon>Metazoa</taxon>
        <taxon>Ecdysozoa</taxon>
        <taxon>Arthropoda</taxon>
        <taxon>Hexapoda</taxon>
        <taxon>Insecta</taxon>
        <taxon>Pterygota</taxon>
        <taxon>Neoptera</taxon>
        <taxon>Paraneoptera</taxon>
        <taxon>Hemiptera</taxon>
        <taxon>Heteroptera</taxon>
        <taxon>Panheteroptera</taxon>
        <taxon>Cimicomorpha</taxon>
        <taxon>Miridae</taxon>
        <taxon>Mirini</taxon>
        <taxon>Lygus</taxon>
    </lineage>
</organism>
<accession>A0A146KX48</accession>
<feature type="compositionally biased region" description="Polar residues" evidence="2">
    <location>
        <begin position="373"/>
        <end position="396"/>
    </location>
</feature>
<evidence type="ECO:0000256" key="2">
    <source>
        <dbReference type="SAM" id="MobiDB-lite"/>
    </source>
</evidence>
<feature type="compositionally biased region" description="Polar residues" evidence="2">
    <location>
        <begin position="136"/>
        <end position="147"/>
    </location>
</feature>
<feature type="region of interest" description="Disordered" evidence="2">
    <location>
        <begin position="229"/>
        <end position="269"/>
    </location>
</feature>
<gene>
    <name evidence="3" type="ORF">g.64573</name>
</gene>
<evidence type="ECO:0000256" key="1">
    <source>
        <dbReference type="SAM" id="Coils"/>
    </source>
</evidence>
<name>A0A146KX48_LYGHE</name>
<feature type="region of interest" description="Disordered" evidence="2">
    <location>
        <begin position="53"/>
        <end position="158"/>
    </location>
</feature>
<feature type="compositionally biased region" description="Polar residues" evidence="2">
    <location>
        <begin position="344"/>
        <end position="357"/>
    </location>
</feature>
<feature type="compositionally biased region" description="Polar residues" evidence="2">
    <location>
        <begin position="251"/>
        <end position="269"/>
    </location>
</feature>
<evidence type="ECO:0000313" key="3">
    <source>
        <dbReference type="EMBL" id="JAP99329.1"/>
    </source>
</evidence>
<feature type="compositionally biased region" description="Basic and acidic residues" evidence="2">
    <location>
        <begin position="331"/>
        <end position="343"/>
    </location>
</feature>
<dbReference type="EMBL" id="GDHC01019299">
    <property type="protein sequence ID" value="JAP99329.1"/>
    <property type="molecule type" value="Transcribed_RNA"/>
</dbReference>
<feature type="region of interest" description="Disordered" evidence="2">
    <location>
        <begin position="331"/>
        <end position="430"/>
    </location>
</feature>
<feature type="compositionally biased region" description="Low complexity" evidence="2">
    <location>
        <begin position="407"/>
        <end position="423"/>
    </location>
</feature>
<proteinExistence type="predicted"/>
<keyword evidence="1" id="KW-0175">Coiled coil</keyword>